<gene>
    <name evidence="3" type="ORF">MELLADRAFT_61749</name>
</gene>
<dbReference type="VEuPathDB" id="FungiDB:MELLADRAFT_61749"/>
<evidence type="ECO:0000313" key="4">
    <source>
        <dbReference type="Proteomes" id="UP000001072"/>
    </source>
</evidence>
<name>F4RG00_MELLP</name>
<dbReference type="EMBL" id="GL883100">
    <property type="protein sequence ID" value="EGG08464.1"/>
    <property type="molecule type" value="Genomic_DNA"/>
</dbReference>
<evidence type="ECO:0000313" key="3">
    <source>
        <dbReference type="EMBL" id="EGG08464.1"/>
    </source>
</evidence>
<feature type="region of interest" description="Disordered" evidence="1">
    <location>
        <begin position="222"/>
        <end position="247"/>
    </location>
</feature>
<dbReference type="PANTHER" id="PTHR36223:SF5">
    <property type="entry name" value="BETA-LACTAMASE-TYPE TRANSPEPTIDASE FOLD DOMAIN CONTAINING PROTEIN"/>
    <property type="match status" value="1"/>
</dbReference>
<feature type="region of interest" description="Disordered" evidence="1">
    <location>
        <begin position="163"/>
        <end position="183"/>
    </location>
</feature>
<dbReference type="PANTHER" id="PTHR36223">
    <property type="entry name" value="BETA-LACTAMASE-TYPE TRANSPEPTIDASE FOLD DOMAIN CONTAINING PROTEIN"/>
    <property type="match status" value="1"/>
</dbReference>
<dbReference type="RefSeq" id="XP_007408050.1">
    <property type="nucleotide sequence ID" value="XM_007407988.1"/>
</dbReference>
<dbReference type="InterPro" id="IPR057678">
    <property type="entry name" value="DUF7918"/>
</dbReference>
<evidence type="ECO:0000259" key="2">
    <source>
        <dbReference type="Pfam" id="PF25534"/>
    </source>
</evidence>
<keyword evidence="4" id="KW-1185">Reference proteome</keyword>
<dbReference type="OrthoDB" id="3364132at2759"/>
<dbReference type="InParanoid" id="F4RG00"/>
<proteinExistence type="predicted"/>
<dbReference type="Proteomes" id="UP000001072">
    <property type="component" value="Unassembled WGS sequence"/>
</dbReference>
<protein>
    <recommendedName>
        <fullName evidence="2">DUF7918 domain-containing protein</fullName>
    </recommendedName>
</protein>
<feature type="region of interest" description="Disordered" evidence="1">
    <location>
        <begin position="316"/>
        <end position="335"/>
    </location>
</feature>
<feature type="compositionally biased region" description="Polar residues" evidence="1">
    <location>
        <begin position="174"/>
        <end position="183"/>
    </location>
</feature>
<dbReference type="HOGENOM" id="CLU_063082_0_0_1"/>
<dbReference type="GeneID" id="18929787"/>
<dbReference type="STRING" id="747676.F4RG00"/>
<dbReference type="KEGG" id="mlr:MELLADRAFT_61749"/>
<feature type="compositionally biased region" description="Basic and acidic residues" evidence="1">
    <location>
        <begin position="234"/>
        <end position="245"/>
    </location>
</feature>
<dbReference type="AlphaFoldDB" id="F4RG00"/>
<dbReference type="eggNOG" id="ENOG502SAV6">
    <property type="taxonomic scope" value="Eukaryota"/>
</dbReference>
<feature type="domain" description="DUF7918" evidence="2">
    <location>
        <begin position="6"/>
        <end position="211"/>
    </location>
</feature>
<organism evidence="4">
    <name type="scientific">Melampsora larici-populina (strain 98AG31 / pathotype 3-4-7)</name>
    <name type="common">Poplar leaf rust fungus</name>
    <dbReference type="NCBI Taxonomy" id="747676"/>
    <lineage>
        <taxon>Eukaryota</taxon>
        <taxon>Fungi</taxon>
        <taxon>Dikarya</taxon>
        <taxon>Basidiomycota</taxon>
        <taxon>Pucciniomycotina</taxon>
        <taxon>Pucciniomycetes</taxon>
        <taxon>Pucciniales</taxon>
        <taxon>Melampsoraceae</taxon>
        <taxon>Melampsora</taxon>
    </lineage>
</organism>
<accession>F4RG00</accession>
<dbReference type="Pfam" id="PF25534">
    <property type="entry name" value="DUF7918"/>
    <property type="match status" value="1"/>
</dbReference>
<sequence>MPHVDGIQANLISSGIPLMEYPNVSSAPNNVFCESQPGQTFEVEFSGPERPSDCVVHLYCDGVFMSGYAFPRRRRIKSTFRGVYLPGDDAALLPFKFANVELCEEDDSHPEQIVKNLGTVAIEFFHCTLGPPKPSGRSTIPSVASNNKFSERNKKASMIPHTIGLGESLPAPTKRSSISHDPSQIDPTPYVRFVWQYRSRSMLITSGLIPRPTSQLLDIRISTPPPLTHQDDEEAHKETKPDIKPKASGTKPVVIDLCDDNATFALFSNSIENPILLDDDEDDESIIQSSVNLLQASTSSSTTQQVDNKPVKIEIDTAPSGQPNRMKRHQADTQVEEIDQKRVKLEIISEALNDSDATIEDENSV</sequence>
<reference evidence="4" key="1">
    <citation type="journal article" date="2011" name="Proc. Natl. Acad. Sci. U.S.A.">
        <title>Obligate biotrophy features unraveled by the genomic analysis of rust fungi.</title>
        <authorList>
            <person name="Duplessis S."/>
            <person name="Cuomo C.A."/>
            <person name="Lin Y.-C."/>
            <person name="Aerts A."/>
            <person name="Tisserant E."/>
            <person name="Veneault-Fourrey C."/>
            <person name="Joly D.L."/>
            <person name="Hacquard S."/>
            <person name="Amselem J."/>
            <person name="Cantarel B.L."/>
            <person name="Chiu R."/>
            <person name="Coutinho P.M."/>
            <person name="Feau N."/>
            <person name="Field M."/>
            <person name="Frey P."/>
            <person name="Gelhaye E."/>
            <person name="Goldberg J."/>
            <person name="Grabherr M.G."/>
            <person name="Kodira C.D."/>
            <person name="Kohler A."/>
            <person name="Kuees U."/>
            <person name="Lindquist E.A."/>
            <person name="Lucas S.M."/>
            <person name="Mago R."/>
            <person name="Mauceli E."/>
            <person name="Morin E."/>
            <person name="Murat C."/>
            <person name="Pangilinan J.L."/>
            <person name="Park R."/>
            <person name="Pearson M."/>
            <person name="Quesneville H."/>
            <person name="Rouhier N."/>
            <person name="Sakthikumar S."/>
            <person name="Salamov A.A."/>
            <person name="Schmutz J."/>
            <person name="Selles B."/>
            <person name="Shapiro H."/>
            <person name="Tanguay P."/>
            <person name="Tuskan G.A."/>
            <person name="Henrissat B."/>
            <person name="Van de Peer Y."/>
            <person name="Rouze P."/>
            <person name="Ellis J.G."/>
            <person name="Dodds P.N."/>
            <person name="Schein J.E."/>
            <person name="Zhong S."/>
            <person name="Hamelin R.C."/>
            <person name="Grigoriev I.V."/>
            <person name="Szabo L.J."/>
            <person name="Martin F."/>
        </authorList>
    </citation>
    <scope>NUCLEOTIDE SEQUENCE [LARGE SCALE GENOMIC DNA]</scope>
    <source>
        <strain evidence="4">98AG31 / pathotype 3-4-7</strain>
    </source>
</reference>
<evidence type="ECO:0000256" key="1">
    <source>
        <dbReference type="SAM" id="MobiDB-lite"/>
    </source>
</evidence>